<protein>
    <submittedName>
        <fullName evidence="4">TetR family transcriptional regulator</fullName>
    </submittedName>
</protein>
<dbReference type="Pfam" id="PF00440">
    <property type="entry name" value="TetR_N"/>
    <property type="match status" value="1"/>
</dbReference>
<dbReference type="RefSeq" id="WP_008497095.1">
    <property type="nucleotide sequence ID" value="NZ_CP016537.2"/>
</dbReference>
<organism evidence="4 5">
    <name type="scientific">Planococcus halocryophilus</name>
    <dbReference type="NCBI Taxonomy" id="1215089"/>
    <lineage>
        <taxon>Bacteria</taxon>
        <taxon>Bacillati</taxon>
        <taxon>Bacillota</taxon>
        <taxon>Bacilli</taxon>
        <taxon>Bacillales</taxon>
        <taxon>Caryophanaceae</taxon>
        <taxon>Planococcus</taxon>
    </lineage>
</organism>
<dbReference type="InterPro" id="IPR001647">
    <property type="entry name" value="HTH_TetR"/>
</dbReference>
<dbReference type="PANTHER" id="PTHR43479:SF22">
    <property type="entry name" value="TRANSCRIPTIONAL REGULATOR, TETR FAMILY"/>
    <property type="match status" value="1"/>
</dbReference>
<evidence type="ECO:0000259" key="3">
    <source>
        <dbReference type="PROSITE" id="PS50977"/>
    </source>
</evidence>
<evidence type="ECO:0000313" key="5">
    <source>
        <dbReference type="Proteomes" id="UP000092687"/>
    </source>
</evidence>
<keyword evidence="5" id="KW-1185">Reference proteome</keyword>
<dbReference type="PROSITE" id="PS50977">
    <property type="entry name" value="HTH_TETR_2"/>
    <property type="match status" value="1"/>
</dbReference>
<reference evidence="4" key="1">
    <citation type="submission" date="2016-10" db="EMBL/GenBank/DDBJ databases">
        <authorList>
            <person name="de Groot N.N."/>
        </authorList>
    </citation>
    <scope>NUCLEOTIDE SEQUENCE</scope>
    <source>
        <strain evidence="4">DSM 24743</strain>
    </source>
</reference>
<evidence type="ECO:0000256" key="2">
    <source>
        <dbReference type="PROSITE-ProRule" id="PRU00335"/>
    </source>
</evidence>
<dbReference type="PROSITE" id="PS01081">
    <property type="entry name" value="HTH_TETR_1"/>
    <property type="match status" value="1"/>
</dbReference>
<sequence length="272" mass="31519">MDKKTELMSHAVRLFSLKGFHQTSVQEIAEATGISKGAFYKHFDSKEILFIKILKQHHQEILTEISNSQSNFEEDSKDIFKKKLAIEIERTLSNHEFFMMVFKDFTLTESETLKDVFMELRQSTITLHKTILLDTYGVGIEPFLPDLVAILEGLMQQYIFVLVIEKKQVSIFKLVNFITTTIDAVVDNLDSMEPVLNEARSPAATIEESFQQIIEKIKATETNQEKLMASLYLLKEQVEQEEPQEFLIEALLVYLKQFSFIKNEVAYLENFI</sequence>
<feature type="domain" description="HTH tetR-type" evidence="3">
    <location>
        <begin position="1"/>
        <end position="61"/>
    </location>
</feature>
<dbReference type="STRING" id="1215089.BBI08_08355"/>
<gene>
    <name evidence="4" type="ORF">BBI08_08355</name>
</gene>
<dbReference type="SUPFAM" id="SSF46689">
    <property type="entry name" value="Homeodomain-like"/>
    <property type="match status" value="1"/>
</dbReference>
<evidence type="ECO:0000313" key="4">
    <source>
        <dbReference type="EMBL" id="ANU13860.1"/>
    </source>
</evidence>
<dbReference type="GO" id="GO:0003677">
    <property type="term" value="F:DNA binding"/>
    <property type="evidence" value="ECO:0007669"/>
    <property type="project" value="UniProtKB-UniRule"/>
</dbReference>
<dbReference type="PANTHER" id="PTHR43479">
    <property type="entry name" value="ACREF/ENVCD OPERON REPRESSOR-RELATED"/>
    <property type="match status" value="1"/>
</dbReference>
<accession>A0A1C7DQF6</accession>
<dbReference type="OrthoDB" id="9814200at2"/>
<feature type="DNA-binding region" description="H-T-H motif" evidence="2">
    <location>
        <begin position="24"/>
        <end position="43"/>
    </location>
</feature>
<dbReference type="InterPro" id="IPR023772">
    <property type="entry name" value="DNA-bd_HTH_TetR-type_CS"/>
</dbReference>
<dbReference type="Gene3D" id="1.10.357.10">
    <property type="entry name" value="Tetracycline Repressor, domain 2"/>
    <property type="match status" value="1"/>
</dbReference>
<keyword evidence="1 2" id="KW-0238">DNA-binding</keyword>
<dbReference type="AlphaFoldDB" id="A0A1C7DQF6"/>
<dbReference type="PRINTS" id="PR00455">
    <property type="entry name" value="HTHTETR"/>
</dbReference>
<dbReference type="EMBL" id="CP016537">
    <property type="protein sequence ID" value="ANU13860.1"/>
    <property type="molecule type" value="Genomic_DNA"/>
</dbReference>
<name>A0A1C7DQF6_9BACL</name>
<dbReference type="InterPro" id="IPR009057">
    <property type="entry name" value="Homeodomain-like_sf"/>
</dbReference>
<dbReference type="InterPro" id="IPR050624">
    <property type="entry name" value="HTH-type_Tx_Regulator"/>
</dbReference>
<dbReference type="KEGG" id="phc:BBI08_08355"/>
<proteinExistence type="predicted"/>
<dbReference type="Proteomes" id="UP000092687">
    <property type="component" value="Chromosome"/>
</dbReference>
<evidence type="ECO:0000256" key="1">
    <source>
        <dbReference type="ARBA" id="ARBA00023125"/>
    </source>
</evidence>